<dbReference type="EMBL" id="JAOSHO010000820">
    <property type="protein sequence ID" value="MCW1248177.1"/>
    <property type="molecule type" value="Genomic_DNA"/>
</dbReference>
<comment type="caution">
    <text evidence="1">The sequence shown here is derived from an EMBL/GenBank/DDBJ whole genome shotgun (WGS) entry which is preliminary data.</text>
</comment>
<reference evidence="1" key="1">
    <citation type="submission" date="2022-07" db="EMBL/GenBank/DDBJ databases">
        <title>Pseudomonas agronomica sp. nov.: a novel bacterium with biotechnological application in the synthesis of biofertilizers from valorized agricultural residues.</title>
        <authorList>
            <person name="Robas M."/>
            <person name="Fernandez V.M."/>
            <person name="Luna L."/>
            <person name="Provanza A."/>
            <person name="Jimenez P.A."/>
        </authorList>
    </citation>
    <scope>NUCLEOTIDE SEQUENCE</scope>
    <source>
        <strain evidence="1">SAICEU22T</strain>
    </source>
</reference>
<proteinExistence type="predicted"/>
<sequence length="125" mass="13863">DQVEEVCRDACENFKYDLPNGKEFSRAIAESDTFIDEVEIGDLDSFTFDGGLSAIFSGSASGSHRNDTEVPGRDIKFNVEIKNAVLFGTRALGKFELGEVSASLIDYDYDFESEDEADSTWVPRN</sequence>
<gene>
    <name evidence="1" type="ORF">OC610_27420</name>
</gene>
<name>A0ABT3FGT1_9PSED</name>
<accession>A0ABT3FGT1</accession>
<feature type="non-terminal residue" evidence="1">
    <location>
        <position position="1"/>
    </location>
</feature>
<keyword evidence="2" id="KW-1185">Reference proteome</keyword>
<organism evidence="1 2">
    <name type="scientific">Pseudomonas agronomica</name>
    <dbReference type="NCBI Taxonomy" id="2979328"/>
    <lineage>
        <taxon>Bacteria</taxon>
        <taxon>Pseudomonadati</taxon>
        <taxon>Pseudomonadota</taxon>
        <taxon>Gammaproteobacteria</taxon>
        <taxon>Pseudomonadales</taxon>
        <taxon>Pseudomonadaceae</taxon>
        <taxon>Pseudomonas</taxon>
    </lineage>
</organism>
<evidence type="ECO:0000313" key="2">
    <source>
        <dbReference type="Proteomes" id="UP001061999"/>
    </source>
</evidence>
<protein>
    <submittedName>
        <fullName evidence="1">Uncharacterized protein</fullName>
    </submittedName>
</protein>
<evidence type="ECO:0000313" key="1">
    <source>
        <dbReference type="EMBL" id="MCW1248177.1"/>
    </source>
</evidence>
<dbReference type="Proteomes" id="UP001061999">
    <property type="component" value="Unassembled WGS sequence"/>
</dbReference>